<gene>
    <name evidence="1" type="ORF">ACFQJ9_17515</name>
</gene>
<evidence type="ECO:0000313" key="2">
    <source>
        <dbReference type="Proteomes" id="UP001596447"/>
    </source>
</evidence>
<evidence type="ECO:0000313" key="1">
    <source>
        <dbReference type="EMBL" id="MFC7201185.1"/>
    </source>
</evidence>
<dbReference type="EMBL" id="JBHTAR010000011">
    <property type="protein sequence ID" value="MFC7201185.1"/>
    <property type="molecule type" value="Genomic_DNA"/>
</dbReference>
<organism evidence="1 2">
    <name type="scientific">Halospeciosus flavus</name>
    <dbReference type="NCBI Taxonomy" id="3032283"/>
    <lineage>
        <taxon>Archaea</taxon>
        <taxon>Methanobacteriati</taxon>
        <taxon>Methanobacteriota</taxon>
        <taxon>Stenosarchaea group</taxon>
        <taxon>Halobacteria</taxon>
        <taxon>Halobacteriales</taxon>
        <taxon>Halobacteriaceae</taxon>
        <taxon>Halospeciosus</taxon>
    </lineage>
</organism>
<reference evidence="1 2" key="1">
    <citation type="journal article" date="2019" name="Int. J. Syst. Evol. Microbiol.">
        <title>The Global Catalogue of Microorganisms (GCM) 10K type strain sequencing project: providing services to taxonomists for standard genome sequencing and annotation.</title>
        <authorList>
            <consortium name="The Broad Institute Genomics Platform"/>
            <consortium name="The Broad Institute Genome Sequencing Center for Infectious Disease"/>
            <person name="Wu L."/>
            <person name="Ma J."/>
        </authorList>
    </citation>
    <scope>NUCLEOTIDE SEQUENCE [LARGE SCALE GENOMIC DNA]</scope>
    <source>
        <strain evidence="1 2">XZGYJ-43</strain>
    </source>
</reference>
<name>A0ABD5Z7N7_9EURY</name>
<dbReference type="Proteomes" id="UP001596447">
    <property type="component" value="Unassembled WGS sequence"/>
</dbReference>
<protein>
    <submittedName>
        <fullName evidence="1">Uncharacterized protein</fullName>
    </submittedName>
</protein>
<accession>A0ABD5Z7N7</accession>
<dbReference type="PROSITE" id="PS51257">
    <property type="entry name" value="PROKAR_LIPOPROTEIN"/>
    <property type="match status" value="1"/>
</dbReference>
<keyword evidence="2" id="KW-1185">Reference proteome</keyword>
<sequence length="303" mass="31923">MPSRRAYLAALGSSVVVSAAGCSGVDSTASTSTTTRTTTRDVIHVPTRLPWGEAGEVDGTSVRPEAAWDQHATLHLTSADQLGVSGFDDRQACFVRVRVVADADGPTPDLDDFSLDAGGETATATTRLGVAAPYRIFPDEAAYGKNYPTDAGGGWLAFLLPSSLPADASPSLSVQFGGETEGQLQWPLPDETVASLRAPAPDFEVRSFDVPSSVGPRETVEVSWTVANHGGPATFHAALNEQGPNYIPHQSRVRVSAGERVSTSLGVEPRDEWAADEVRLAFRSVPRDAEWTVAVDSGTTTSA</sequence>
<proteinExistence type="predicted"/>
<dbReference type="AlphaFoldDB" id="A0ABD5Z7N7"/>
<dbReference type="RefSeq" id="WP_279527940.1">
    <property type="nucleotide sequence ID" value="NZ_CP122312.1"/>
</dbReference>
<comment type="caution">
    <text evidence="1">The sequence shown here is derived from an EMBL/GenBank/DDBJ whole genome shotgun (WGS) entry which is preliminary data.</text>
</comment>